<sequence length="672" mass="76043">MKVDLDQNPFESLRASDYSDAEVIEYWVDISAQQGGLLNILKPRLVMPMLLLGSKGSGKTHLMRYCSASVQATLNGGDLSKAVTAGGYIGIYIRTEGLNIHKFADKGQDLESWSSVFGMYFELWLISNLLQTCAALLPTDDQEFEAAFSQRVAALFDAEVGDHFCSVSSFASYISKAQRHIDYVVNNAALTRSLADLSITFSLGRLVFGIPEILSDLVPTLRGVLFVYLIDEAENLTEWQQRLVNTLIRYRRGNATLKIGARLYGIRTYETLGSGEPIKRDAEYERIELDSFLRENDDQFGAFCRELIEKRLKLHNLPAIRGEAISIDGLFKKLNSENYYQAETLEILSTWDKAGRERPYFSKLRKELEEAFDLRDSELDAVVNCFKFHDVPLIEKALLLLFYRDWPKSRDRVAKVAEQISRESEAILPAHKGSKSRAVKLLKHFDSDLLAQLFRDCQRRSPYAGLDTLIHLSQGAPRNLLAVLKHIYRRSSFAGERPFAGGVVSIESQSQGVMDSAAWFWEDAQPESYGTEVREGIEALAVLFRTIRYSERPSECDLCTFSTTYSHLTPQSKRVVQTAENWSYLIRVKVDAKNRNSQQVDPKYQLAPMLAPKWGLSSHRRGSIELKPDLANALFDHALGEGLLKAFTRRVADMRFDGFGRKRRDQSGPSML</sequence>
<dbReference type="Proteomes" id="UP000248134">
    <property type="component" value="Unassembled WGS sequence"/>
</dbReference>
<comment type="caution">
    <text evidence="1">The sequence shown here is derived from an EMBL/GenBank/DDBJ whole genome shotgun (WGS) entry which is preliminary data.</text>
</comment>
<organism evidence="1 2">
    <name type="scientific">Rhodopseudomonas palustris</name>
    <dbReference type="NCBI Taxonomy" id="1076"/>
    <lineage>
        <taxon>Bacteria</taxon>
        <taxon>Pseudomonadati</taxon>
        <taxon>Pseudomonadota</taxon>
        <taxon>Alphaproteobacteria</taxon>
        <taxon>Hyphomicrobiales</taxon>
        <taxon>Nitrobacteraceae</taxon>
        <taxon>Rhodopseudomonas</taxon>
    </lineage>
</organism>
<dbReference type="RefSeq" id="WP_110787325.1">
    <property type="nucleotide sequence ID" value="NZ_QKQS01000023.1"/>
</dbReference>
<dbReference type="OrthoDB" id="271711at2"/>
<proteinExistence type="predicted"/>
<name>A0A323UUI2_RHOPL</name>
<dbReference type="EMBL" id="QKQS01000023">
    <property type="protein sequence ID" value="PZA11238.1"/>
    <property type="molecule type" value="Genomic_DNA"/>
</dbReference>
<gene>
    <name evidence="1" type="ORF">DNX69_18230</name>
</gene>
<reference evidence="1 2" key="1">
    <citation type="submission" date="2018-06" db="EMBL/GenBank/DDBJ databases">
        <title>Draft Whole-Genome Sequence of the purple photosynthetic bacterium Rhodospeudomonas palustris XCP.</title>
        <authorList>
            <person name="Rayyan A."/>
            <person name="Meyer T.E."/>
            <person name="Kyndt J.A."/>
        </authorList>
    </citation>
    <scope>NUCLEOTIDE SEQUENCE [LARGE SCALE GENOMIC DNA]</scope>
    <source>
        <strain evidence="1 2">XCP</strain>
    </source>
</reference>
<dbReference type="Pfam" id="PF24389">
    <property type="entry name" value="ORC-CDC6-like"/>
    <property type="match status" value="1"/>
</dbReference>
<protein>
    <submittedName>
        <fullName evidence="1">Uncharacterized protein</fullName>
    </submittedName>
</protein>
<dbReference type="AlphaFoldDB" id="A0A323UUI2"/>
<evidence type="ECO:0000313" key="1">
    <source>
        <dbReference type="EMBL" id="PZA11238.1"/>
    </source>
</evidence>
<evidence type="ECO:0000313" key="2">
    <source>
        <dbReference type="Proteomes" id="UP000248134"/>
    </source>
</evidence>
<dbReference type="InterPro" id="IPR056955">
    <property type="entry name" value="ORC-CDC6-like"/>
</dbReference>
<accession>A0A323UUI2</accession>